<gene>
    <name evidence="8" type="ORF">BJ554DRAFT_1524</name>
</gene>
<organism evidence="8 9">
    <name type="scientific">Olpidium bornovanus</name>
    <dbReference type="NCBI Taxonomy" id="278681"/>
    <lineage>
        <taxon>Eukaryota</taxon>
        <taxon>Fungi</taxon>
        <taxon>Fungi incertae sedis</taxon>
        <taxon>Olpidiomycota</taxon>
        <taxon>Olpidiomycotina</taxon>
        <taxon>Olpidiomycetes</taxon>
        <taxon>Olpidiales</taxon>
        <taxon>Olpidiaceae</taxon>
        <taxon>Olpidium</taxon>
    </lineage>
</organism>
<keyword evidence="4" id="KW-0539">Nucleus</keyword>
<dbReference type="GO" id="GO:0043625">
    <property type="term" value="C:delta DNA polymerase complex"/>
    <property type="evidence" value="ECO:0007669"/>
    <property type="project" value="TreeGrafter"/>
</dbReference>
<protein>
    <submittedName>
        <fullName evidence="8">DNA polymerase alpha/epsilon subunit B-domain-containing protein</fullName>
    </submittedName>
</protein>
<dbReference type="PANTHER" id="PTHR10416:SF0">
    <property type="entry name" value="DNA POLYMERASE DELTA SUBUNIT 2"/>
    <property type="match status" value="1"/>
</dbReference>
<accession>A0A8H7ZRX4</accession>
<comment type="caution">
    <text evidence="8">The sequence shown here is derived from an EMBL/GenBank/DDBJ whole genome shotgun (WGS) entry which is preliminary data.</text>
</comment>
<feature type="domain" description="DNA polymerase delta subunit OB-fold" evidence="7">
    <location>
        <begin position="48"/>
        <end position="199"/>
    </location>
</feature>
<feature type="compositionally biased region" description="Acidic residues" evidence="5">
    <location>
        <begin position="10"/>
        <end position="19"/>
    </location>
</feature>
<keyword evidence="3" id="KW-0235">DNA replication</keyword>
<dbReference type="Pfam" id="PF18018">
    <property type="entry name" value="DNA_pol_D_N"/>
    <property type="match status" value="1"/>
</dbReference>
<evidence type="ECO:0000259" key="7">
    <source>
        <dbReference type="Pfam" id="PF18018"/>
    </source>
</evidence>
<evidence type="ECO:0000313" key="9">
    <source>
        <dbReference type="Proteomes" id="UP000673691"/>
    </source>
</evidence>
<evidence type="ECO:0000256" key="4">
    <source>
        <dbReference type="ARBA" id="ARBA00023242"/>
    </source>
</evidence>
<dbReference type="InterPro" id="IPR040663">
    <property type="entry name" value="DNA_pol_D_N"/>
</dbReference>
<dbReference type="GO" id="GO:0006271">
    <property type="term" value="P:DNA strand elongation involved in DNA replication"/>
    <property type="evidence" value="ECO:0007669"/>
    <property type="project" value="TreeGrafter"/>
</dbReference>
<proteinExistence type="inferred from homology"/>
<dbReference type="OrthoDB" id="3763at2759"/>
<evidence type="ECO:0000256" key="5">
    <source>
        <dbReference type="SAM" id="MobiDB-lite"/>
    </source>
</evidence>
<dbReference type="EMBL" id="JAEFCI010008736">
    <property type="protein sequence ID" value="KAG5458281.1"/>
    <property type="molecule type" value="Genomic_DNA"/>
</dbReference>
<evidence type="ECO:0000313" key="8">
    <source>
        <dbReference type="EMBL" id="KAG5458281.1"/>
    </source>
</evidence>
<comment type="similarity">
    <text evidence="2">Belongs to the DNA polymerase delta/II small subunit family.</text>
</comment>
<dbReference type="AlphaFoldDB" id="A0A8H7ZRX4"/>
<evidence type="ECO:0000256" key="1">
    <source>
        <dbReference type="ARBA" id="ARBA00004123"/>
    </source>
</evidence>
<evidence type="ECO:0000256" key="2">
    <source>
        <dbReference type="ARBA" id="ARBA00006035"/>
    </source>
</evidence>
<comment type="subcellular location">
    <subcellularLocation>
        <location evidence="1">Nucleus</location>
    </subcellularLocation>
</comment>
<dbReference type="GO" id="GO:0003677">
    <property type="term" value="F:DNA binding"/>
    <property type="evidence" value="ECO:0007669"/>
    <property type="project" value="InterPro"/>
</dbReference>
<name>A0A8H7ZRX4_9FUNG</name>
<feature type="region of interest" description="Disordered" evidence="5">
    <location>
        <begin position="1"/>
        <end position="28"/>
    </location>
</feature>
<feature type="domain" description="DNA polymerase alpha/delta/epsilon subunit B" evidence="6">
    <location>
        <begin position="257"/>
        <end position="492"/>
    </location>
</feature>
<keyword evidence="9" id="KW-1185">Reference proteome</keyword>
<sequence>MACPTKLEKEELESLFDDETPSRAPSDADHRECLTSRFVLRQRVYKQQFSHIYFLRLLGLRGPVKDAAERKWVLPAVDAGLTPPPYVEKVLDVRPGEVCYIIGTVYVDMTLKPNILHDVANEVGLLTHADVVSAFYLHHVAAPPPRSKYTGDGDSVALEDESGRVQLTGTWLKKGIHVSGIIMAILGSEKSASSFEVLDFCLPGLAPQKPLSCLPGNGGDIVFCNWFVVSIELQKRLGRLNSVYPTGGDGQSKYVALVSCLRLGNGKPLSAETEILIEYLTGELGSELDREQCSRIVHVVLAGNLLAKPVLVDDDKKPCRCHFTASRRYVFRDTPSSCGLQKRYGQELAPSSGESLRNLDALLERICETVTTVDVMPGETDPSNVTLPQQPMHPSLFPKARRYSSFNSVPNPYWMSECGVTFLGNSGQPLADIDKYLSATDRLEMAVSTLNWRHMAPTAPDTLWCYPFTDQDPFIMTESPHVYFIGNQPEFMTRVVDGEDGQRVRVVLVPSFEETGTVVLVDLVTLDCHLLHLRKEF</sequence>
<reference evidence="8 9" key="1">
    <citation type="journal article" name="Sci. Rep.">
        <title>Genome-scale phylogenetic analyses confirm Olpidium as the closest living zoosporic fungus to the non-flagellated, terrestrial fungi.</title>
        <authorList>
            <person name="Chang Y."/>
            <person name="Rochon D."/>
            <person name="Sekimoto S."/>
            <person name="Wang Y."/>
            <person name="Chovatia M."/>
            <person name="Sandor L."/>
            <person name="Salamov A."/>
            <person name="Grigoriev I.V."/>
            <person name="Stajich J.E."/>
            <person name="Spatafora J.W."/>
        </authorList>
    </citation>
    <scope>NUCLEOTIDE SEQUENCE [LARGE SCALE GENOMIC DNA]</scope>
    <source>
        <strain evidence="8">S191</strain>
    </source>
</reference>
<dbReference type="CDD" id="cd07387">
    <property type="entry name" value="MPP_PolD2_C"/>
    <property type="match status" value="1"/>
</dbReference>
<dbReference type="InterPro" id="IPR024826">
    <property type="entry name" value="DNA_pol_delta/II_ssu"/>
</dbReference>
<dbReference type="Proteomes" id="UP000673691">
    <property type="component" value="Unassembled WGS sequence"/>
</dbReference>
<dbReference type="Gene3D" id="2.40.50.430">
    <property type="match status" value="1"/>
</dbReference>
<evidence type="ECO:0000256" key="3">
    <source>
        <dbReference type="ARBA" id="ARBA00022705"/>
    </source>
</evidence>
<dbReference type="Gene3D" id="3.60.21.50">
    <property type="match status" value="1"/>
</dbReference>
<evidence type="ECO:0000259" key="6">
    <source>
        <dbReference type="Pfam" id="PF04042"/>
    </source>
</evidence>
<dbReference type="InterPro" id="IPR041863">
    <property type="entry name" value="PolD2_C"/>
</dbReference>
<dbReference type="PANTHER" id="PTHR10416">
    <property type="entry name" value="DNA POLYMERASE DELTA SUBUNIT 2"/>
    <property type="match status" value="1"/>
</dbReference>
<dbReference type="InterPro" id="IPR007185">
    <property type="entry name" value="DNA_pol_a/d/e_bsu"/>
</dbReference>
<dbReference type="Pfam" id="PF04042">
    <property type="entry name" value="DNA_pol_E_B"/>
    <property type="match status" value="1"/>
</dbReference>